<dbReference type="VEuPathDB" id="FungiDB:SPBR_04153"/>
<dbReference type="GO" id="GO:0016020">
    <property type="term" value="C:membrane"/>
    <property type="evidence" value="ECO:0007669"/>
    <property type="project" value="UniProtKB-SubCell"/>
</dbReference>
<evidence type="ECO:0000313" key="11">
    <source>
        <dbReference type="EMBL" id="KIH93615.1"/>
    </source>
</evidence>
<dbReference type="EMBL" id="AWTV01000005">
    <property type="protein sequence ID" value="KIH93615.1"/>
    <property type="molecule type" value="Genomic_DNA"/>
</dbReference>
<evidence type="ECO:0000256" key="9">
    <source>
        <dbReference type="SAM" id="Phobius"/>
    </source>
</evidence>
<feature type="transmembrane region" description="Helical" evidence="9">
    <location>
        <begin position="119"/>
        <end position="139"/>
    </location>
</feature>
<feature type="transmembrane region" description="Helical" evidence="9">
    <location>
        <begin position="472"/>
        <end position="495"/>
    </location>
</feature>
<dbReference type="GO" id="GO:0005351">
    <property type="term" value="F:carbohydrate:proton symporter activity"/>
    <property type="evidence" value="ECO:0007669"/>
    <property type="project" value="TreeGrafter"/>
</dbReference>
<keyword evidence="5 9" id="KW-1133">Transmembrane helix</keyword>
<feature type="transmembrane region" description="Helical" evidence="9">
    <location>
        <begin position="176"/>
        <end position="194"/>
    </location>
</feature>
<feature type="transmembrane region" description="Helical" evidence="9">
    <location>
        <begin position="146"/>
        <end position="164"/>
    </location>
</feature>
<evidence type="ECO:0000256" key="3">
    <source>
        <dbReference type="ARBA" id="ARBA00022448"/>
    </source>
</evidence>
<comment type="similarity">
    <text evidence="2 7">Belongs to the major facilitator superfamily. Sugar transporter (TC 2.A.1.1) family.</text>
</comment>
<evidence type="ECO:0000259" key="10">
    <source>
        <dbReference type="PROSITE" id="PS50850"/>
    </source>
</evidence>
<keyword evidence="6 9" id="KW-0472">Membrane</keyword>
<feature type="transmembrane region" description="Helical" evidence="9">
    <location>
        <begin position="238"/>
        <end position="257"/>
    </location>
</feature>
<dbReference type="Pfam" id="PF00083">
    <property type="entry name" value="Sugar_tr"/>
    <property type="match status" value="1"/>
</dbReference>
<dbReference type="HOGENOM" id="CLU_001265_30_13_1"/>
<evidence type="ECO:0000256" key="6">
    <source>
        <dbReference type="ARBA" id="ARBA00023136"/>
    </source>
</evidence>
<evidence type="ECO:0000256" key="2">
    <source>
        <dbReference type="ARBA" id="ARBA00010992"/>
    </source>
</evidence>
<comment type="caution">
    <text evidence="11">The sequence shown here is derived from an EMBL/GenBank/DDBJ whole genome shotgun (WGS) entry which is preliminary data.</text>
</comment>
<keyword evidence="12" id="KW-1185">Reference proteome</keyword>
<dbReference type="InterPro" id="IPR050360">
    <property type="entry name" value="MFS_Sugar_Transporters"/>
</dbReference>
<feature type="transmembrane region" description="Helical" evidence="9">
    <location>
        <begin position="501"/>
        <end position="519"/>
    </location>
</feature>
<sequence>MAKEEVDAPVATAPEIETAPAPAPAPVHSVYIAEGTGKTAQNEGAKSKEVHNAELFAAIQESNIPRWSKASMHLYFCIFIAFCSSYANGYDGSIFSSILGMAQFQKDIPIGTDGSKVSVVTSLYNVGSIVTTPIAALVSDRFGRRIGMLVGAIWIIIGSIVTATSGTMAQLTVGRFILGSGVQFMTVAAPAYAIEIAPPHWRGRCTGLYNCGWFAGAVPAACITYGTQFINNSYAWKVPLILQNLASVIVVFSVWFIPESPRFLFAKARDDEAIEFLVRYHGNGNRQSRLVLLEIEEIRESIRQDAVDKAKPWWDYSPFFTHNGRWRAAQAIMMGVFGQFSGNGLGYFNVQIYKLIGVDSQSQQLGYQILYQAVGAIGALTAVSLTDRMPRRPVLIYGTFGVACLLAVNAGLTNAIANDQAAHGGVITNKNNARGALAFYFLFQTFYSFTYTPLQGVVPAEALDTTLRAKGLALYGFAVGAVGFINTYAGPIALANITYKYIYVFVGWDVVEAILWYFFCVEAQGRSLEELEWVYNQANPVKASQKVDKVVLQADGTVSEKIVEHAE</sequence>
<dbReference type="InterPro" id="IPR003663">
    <property type="entry name" value="Sugar/inositol_transpt"/>
</dbReference>
<dbReference type="PROSITE" id="PS00216">
    <property type="entry name" value="SUGAR_TRANSPORT_1"/>
    <property type="match status" value="1"/>
</dbReference>
<dbReference type="SUPFAM" id="SSF103473">
    <property type="entry name" value="MFS general substrate transporter"/>
    <property type="match status" value="1"/>
</dbReference>
<feature type="transmembrane region" description="Helical" evidence="9">
    <location>
        <begin position="74"/>
        <end position="99"/>
    </location>
</feature>
<reference evidence="11 12" key="1">
    <citation type="journal article" date="2014" name="BMC Genomics">
        <title>Comparative genomics of the major fungal agents of human and animal Sporotrichosis: Sporothrix schenckii and Sporothrix brasiliensis.</title>
        <authorList>
            <person name="Teixeira M.M."/>
            <person name="de Almeida L.G."/>
            <person name="Kubitschek-Barreira P."/>
            <person name="Alves F.L."/>
            <person name="Kioshima E.S."/>
            <person name="Abadio A.K."/>
            <person name="Fernandes L."/>
            <person name="Derengowski L.S."/>
            <person name="Ferreira K.S."/>
            <person name="Souza R.C."/>
            <person name="Ruiz J.C."/>
            <person name="de Andrade N.C."/>
            <person name="Paes H.C."/>
            <person name="Nicola A.M."/>
            <person name="Albuquerque P."/>
            <person name="Gerber A.L."/>
            <person name="Martins V.P."/>
            <person name="Peconick L.D."/>
            <person name="Neto A.V."/>
            <person name="Chaucanez C.B."/>
            <person name="Silva P.A."/>
            <person name="Cunha O.L."/>
            <person name="de Oliveira F.F."/>
            <person name="dos Santos T.C."/>
            <person name="Barros A.L."/>
            <person name="Soares M.A."/>
            <person name="de Oliveira L.M."/>
            <person name="Marini M.M."/>
            <person name="Villalobos-Duno H."/>
            <person name="Cunha M.M."/>
            <person name="de Hoog S."/>
            <person name="da Silveira J.F."/>
            <person name="Henrissat B."/>
            <person name="Nino-Vega G.A."/>
            <person name="Cisalpino P.S."/>
            <person name="Mora-Montes H.M."/>
            <person name="Almeida S.R."/>
            <person name="Stajich J.E."/>
            <person name="Lopes-Bezerra L.M."/>
            <person name="Vasconcelos A.T."/>
            <person name="Felipe M.S."/>
        </authorList>
    </citation>
    <scope>NUCLEOTIDE SEQUENCE [LARGE SCALE GENOMIC DNA]</scope>
    <source>
        <strain evidence="11 12">5110</strain>
    </source>
</reference>
<evidence type="ECO:0000256" key="1">
    <source>
        <dbReference type="ARBA" id="ARBA00004141"/>
    </source>
</evidence>
<dbReference type="Gene3D" id="1.20.1250.20">
    <property type="entry name" value="MFS general substrate transporter like domains"/>
    <property type="match status" value="1"/>
</dbReference>
<feature type="transmembrane region" description="Helical" evidence="9">
    <location>
        <begin position="394"/>
        <end position="417"/>
    </location>
</feature>
<name>A0A0C2J3L3_9PEZI</name>
<dbReference type="InterPro" id="IPR020846">
    <property type="entry name" value="MFS_dom"/>
</dbReference>
<evidence type="ECO:0000256" key="4">
    <source>
        <dbReference type="ARBA" id="ARBA00022692"/>
    </source>
</evidence>
<feature type="transmembrane region" description="Helical" evidence="9">
    <location>
        <begin position="437"/>
        <end position="460"/>
    </location>
</feature>
<organism evidence="11 12">
    <name type="scientific">Sporothrix brasiliensis 5110</name>
    <dbReference type="NCBI Taxonomy" id="1398154"/>
    <lineage>
        <taxon>Eukaryota</taxon>
        <taxon>Fungi</taxon>
        <taxon>Dikarya</taxon>
        <taxon>Ascomycota</taxon>
        <taxon>Pezizomycotina</taxon>
        <taxon>Sordariomycetes</taxon>
        <taxon>Sordariomycetidae</taxon>
        <taxon>Ophiostomatales</taxon>
        <taxon>Ophiostomataceae</taxon>
        <taxon>Sporothrix</taxon>
    </lineage>
</organism>
<proteinExistence type="inferred from homology"/>
<dbReference type="OrthoDB" id="6133115at2759"/>
<dbReference type="NCBIfam" id="TIGR00879">
    <property type="entry name" value="SP"/>
    <property type="match status" value="1"/>
</dbReference>
<gene>
    <name evidence="11" type="ORF">SPBR_04153</name>
</gene>
<dbReference type="PANTHER" id="PTHR48022:SF36">
    <property type="entry name" value="LACTOSE PERMEASE, PUTATIVE (AFU_ORTHOLOGUE AFUA_1G17310)-RELATED"/>
    <property type="match status" value="1"/>
</dbReference>
<dbReference type="AlphaFoldDB" id="A0A0C2J3L3"/>
<dbReference type="InterPro" id="IPR036259">
    <property type="entry name" value="MFS_trans_sf"/>
</dbReference>
<dbReference type="PROSITE" id="PS50850">
    <property type="entry name" value="MFS"/>
    <property type="match status" value="1"/>
</dbReference>
<feature type="region of interest" description="Disordered" evidence="8">
    <location>
        <begin position="1"/>
        <end position="22"/>
    </location>
</feature>
<evidence type="ECO:0000256" key="5">
    <source>
        <dbReference type="ARBA" id="ARBA00022989"/>
    </source>
</evidence>
<dbReference type="PANTHER" id="PTHR48022">
    <property type="entry name" value="PLASTIDIC GLUCOSE TRANSPORTER 4"/>
    <property type="match status" value="1"/>
</dbReference>
<dbReference type="FunFam" id="1.20.1250.20:FF:000217">
    <property type="entry name" value="MFS lactose permease, putative"/>
    <property type="match status" value="1"/>
</dbReference>
<dbReference type="InterPro" id="IPR005829">
    <property type="entry name" value="Sugar_transporter_CS"/>
</dbReference>
<feature type="compositionally biased region" description="Low complexity" evidence="8">
    <location>
        <begin position="8"/>
        <end position="20"/>
    </location>
</feature>
<keyword evidence="4 9" id="KW-0812">Transmembrane</keyword>
<dbReference type="GeneID" id="63677357"/>
<evidence type="ECO:0000256" key="8">
    <source>
        <dbReference type="SAM" id="MobiDB-lite"/>
    </source>
</evidence>
<evidence type="ECO:0000256" key="7">
    <source>
        <dbReference type="RuleBase" id="RU003346"/>
    </source>
</evidence>
<dbReference type="RefSeq" id="XP_040621625.1">
    <property type="nucleotide sequence ID" value="XM_040762436.1"/>
</dbReference>
<dbReference type="InterPro" id="IPR005828">
    <property type="entry name" value="MFS_sugar_transport-like"/>
</dbReference>
<protein>
    <recommendedName>
        <fullName evidence="10">Major facilitator superfamily (MFS) profile domain-containing protein</fullName>
    </recommendedName>
</protein>
<comment type="subcellular location">
    <subcellularLocation>
        <location evidence="1">Membrane</location>
        <topology evidence="1">Multi-pass membrane protein</topology>
    </subcellularLocation>
</comment>
<feature type="domain" description="Major facilitator superfamily (MFS) profile" evidence="10">
    <location>
        <begin position="77"/>
        <end position="524"/>
    </location>
</feature>
<accession>A0A0C2J3L3</accession>
<dbReference type="Proteomes" id="UP000031575">
    <property type="component" value="Unassembled WGS sequence"/>
</dbReference>
<feature type="transmembrane region" description="Helical" evidence="9">
    <location>
        <begin position="206"/>
        <end position="226"/>
    </location>
</feature>
<evidence type="ECO:0000313" key="12">
    <source>
        <dbReference type="Proteomes" id="UP000031575"/>
    </source>
</evidence>
<keyword evidence="3 7" id="KW-0813">Transport</keyword>